<dbReference type="AlphaFoldDB" id="A0A813ED98"/>
<dbReference type="PANTHER" id="PTHR46014:SF1">
    <property type="entry name" value="TETRATRICOPEPTIDE REPEAT PROTEIN 1"/>
    <property type="match status" value="1"/>
</dbReference>
<dbReference type="EMBL" id="CAJNNV010001115">
    <property type="protein sequence ID" value="CAE8584334.1"/>
    <property type="molecule type" value="Genomic_DNA"/>
</dbReference>
<dbReference type="InterPro" id="IPR011990">
    <property type="entry name" value="TPR-like_helical_dom_sf"/>
</dbReference>
<dbReference type="SUPFAM" id="SSF48452">
    <property type="entry name" value="TPR-like"/>
    <property type="match status" value="1"/>
</dbReference>
<comment type="caution">
    <text evidence="3">The sequence shown here is derived from an EMBL/GenBank/DDBJ whole genome shotgun (WGS) entry which is preliminary data.</text>
</comment>
<dbReference type="PANTHER" id="PTHR46014">
    <property type="entry name" value="TETRATRICOPEPTIDE REPEAT PROTEIN 1"/>
    <property type="match status" value="1"/>
</dbReference>
<dbReference type="Gene3D" id="1.25.40.10">
    <property type="entry name" value="Tetratricopeptide repeat domain"/>
    <property type="match status" value="1"/>
</dbReference>
<dbReference type="Proteomes" id="UP000654075">
    <property type="component" value="Unassembled WGS sequence"/>
</dbReference>
<dbReference type="OrthoDB" id="2942533at2759"/>
<dbReference type="InterPro" id="IPR052769">
    <property type="entry name" value="TPR_domain_protein"/>
</dbReference>
<evidence type="ECO:0000256" key="1">
    <source>
        <dbReference type="SAM" id="MobiDB-lite"/>
    </source>
</evidence>
<evidence type="ECO:0000313" key="4">
    <source>
        <dbReference type="Proteomes" id="UP000654075"/>
    </source>
</evidence>
<feature type="non-terminal residue" evidence="3">
    <location>
        <position position="173"/>
    </location>
</feature>
<evidence type="ECO:0000313" key="3">
    <source>
        <dbReference type="EMBL" id="CAE8597108.1"/>
    </source>
</evidence>
<gene>
    <name evidence="3" type="ORF">PGLA1383_LOCUS15559</name>
    <name evidence="2" type="ORF">PGLA1383_LOCUS3268</name>
</gene>
<sequence>AMVSEPAAAAAKADAGYLDVKVSPVAPGPALPEEAEKRKAEGNAAFQAKDFVEAGRLYGEAISIAEAAGADVPGVYYSNRSVCRASQEDWAGARSDGAEAIQRLTDPTAAAMKKAFFQKAKAEIRLELAEELEATLCLAAERGLRAEIERLLAAEGKSRAATPPPQQRAAKAK</sequence>
<reference evidence="3" key="1">
    <citation type="submission" date="2021-02" db="EMBL/GenBank/DDBJ databases">
        <authorList>
            <person name="Dougan E. K."/>
            <person name="Rhodes N."/>
            <person name="Thang M."/>
            <person name="Chan C."/>
        </authorList>
    </citation>
    <scope>NUCLEOTIDE SEQUENCE</scope>
</reference>
<proteinExistence type="predicted"/>
<accession>A0A813ED98</accession>
<organism evidence="3 4">
    <name type="scientific">Polarella glacialis</name>
    <name type="common">Dinoflagellate</name>
    <dbReference type="NCBI Taxonomy" id="89957"/>
    <lineage>
        <taxon>Eukaryota</taxon>
        <taxon>Sar</taxon>
        <taxon>Alveolata</taxon>
        <taxon>Dinophyceae</taxon>
        <taxon>Suessiales</taxon>
        <taxon>Suessiaceae</taxon>
        <taxon>Polarella</taxon>
    </lineage>
</organism>
<name>A0A813ED98_POLGL</name>
<dbReference type="EMBL" id="CAJNNV010009193">
    <property type="protein sequence ID" value="CAE8597108.1"/>
    <property type="molecule type" value="Genomic_DNA"/>
</dbReference>
<feature type="non-terminal residue" evidence="3">
    <location>
        <position position="1"/>
    </location>
</feature>
<feature type="region of interest" description="Disordered" evidence="1">
    <location>
        <begin position="154"/>
        <end position="173"/>
    </location>
</feature>
<evidence type="ECO:0000313" key="2">
    <source>
        <dbReference type="EMBL" id="CAE8584334.1"/>
    </source>
</evidence>
<keyword evidence="4" id="KW-1185">Reference proteome</keyword>
<protein>
    <submittedName>
        <fullName evidence="3">Uncharacterized protein</fullName>
    </submittedName>
</protein>